<dbReference type="SUPFAM" id="SSF53098">
    <property type="entry name" value="Ribonuclease H-like"/>
    <property type="match status" value="1"/>
</dbReference>
<evidence type="ECO:0000256" key="14">
    <source>
        <dbReference type="ARBA" id="ARBA00022884"/>
    </source>
</evidence>
<feature type="compositionally biased region" description="Low complexity" evidence="24">
    <location>
        <begin position="404"/>
        <end position="423"/>
    </location>
</feature>
<evidence type="ECO:0000256" key="23">
    <source>
        <dbReference type="PROSITE-ProRule" id="PRU00047"/>
    </source>
</evidence>
<comment type="function">
    <text evidence="1">The aspartyl protease (PR) mediates the proteolytic cleavages of the Gag and Gag-Pol polyproteins after assembly of the VLP.</text>
</comment>
<keyword evidence="15" id="KW-0229">DNA integration</keyword>
<dbReference type="Pfam" id="PF13976">
    <property type="entry name" value="gag_pre-integrs"/>
    <property type="match status" value="1"/>
</dbReference>
<evidence type="ECO:0000256" key="11">
    <source>
        <dbReference type="ARBA" id="ARBA00022801"/>
    </source>
</evidence>
<keyword evidence="4" id="KW-0507">mRNA processing</keyword>
<evidence type="ECO:0000256" key="21">
    <source>
        <dbReference type="ARBA" id="ARBA00048173"/>
    </source>
</evidence>
<feature type="region of interest" description="Disordered" evidence="24">
    <location>
        <begin position="404"/>
        <end position="441"/>
    </location>
</feature>
<keyword evidence="23" id="KW-0862">Zinc</keyword>
<keyword evidence="5" id="KW-0645">Protease</keyword>
<dbReference type="GO" id="GO:0008233">
    <property type="term" value="F:peptidase activity"/>
    <property type="evidence" value="ECO:0007669"/>
    <property type="project" value="UniProtKB-KW"/>
</dbReference>
<keyword evidence="10" id="KW-0255">Endonuclease</keyword>
<keyword evidence="9" id="KW-0547">Nucleotide-binding</keyword>
<dbReference type="InterPro" id="IPR036397">
    <property type="entry name" value="RNaseH_sf"/>
</dbReference>
<dbReference type="InterPro" id="IPR036875">
    <property type="entry name" value="Znf_CCHC_sf"/>
</dbReference>
<keyword evidence="17" id="KW-0239">DNA-directed DNA polymerase</keyword>
<accession>A0A8H7LH92</accession>
<feature type="compositionally biased region" description="Pro residues" evidence="24">
    <location>
        <begin position="107"/>
        <end position="127"/>
    </location>
</feature>
<dbReference type="InterPro" id="IPR054722">
    <property type="entry name" value="PolX-like_BBD"/>
</dbReference>
<evidence type="ECO:0000256" key="10">
    <source>
        <dbReference type="ARBA" id="ARBA00022759"/>
    </source>
</evidence>
<keyword evidence="7" id="KW-0540">Nuclease</keyword>
<feature type="region of interest" description="Disordered" evidence="24">
    <location>
        <begin position="1090"/>
        <end position="1122"/>
    </location>
</feature>
<dbReference type="PROSITE" id="PS50994">
    <property type="entry name" value="INTEGRASE"/>
    <property type="match status" value="1"/>
</dbReference>
<keyword evidence="14" id="KW-0694">RNA-binding</keyword>
<evidence type="ECO:0000256" key="20">
    <source>
        <dbReference type="ARBA" id="ARBA00023268"/>
    </source>
</evidence>
<dbReference type="GO" id="GO:0006397">
    <property type="term" value="P:mRNA processing"/>
    <property type="evidence" value="ECO:0007669"/>
    <property type="project" value="UniProtKB-KW"/>
</dbReference>
<keyword evidence="6" id="KW-0548">Nucleotidyltransferase</keyword>
<dbReference type="SMART" id="SM00343">
    <property type="entry name" value="ZnF_C2HC"/>
    <property type="match status" value="1"/>
</dbReference>
<dbReference type="PANTHER" id="PTHR42648">
    <property type="entry name" value="TRANSPOSASE, PUTATIVE-RELATED"/>
    <property type="match status" value="1"/>
</dbReference>
<evidence type="ECO:0000313" key="28">
    <source>
        <dbReference type="Proteomes" id="UP000650582"/>
    </source>
</evidence>
<dbReference type="Pfam" id="PF22936">
    <property type="entry name" value="Pol_BBD"/>
    <property type="match status" value="1"/>
</dbReference>
<organism evidence="27 28">
    <name type="scientific">Rhizoctonia solani</name>
    <dbReference type="NCBI Taxonomy" id="456999"/>
    <lineage>
        <taxon>Eukaryota</taxon>
        <taxon>Fungi</taxon>
        <taxon>Dikarya</taxon>
        <taxon>Basidiomycota</taxon>
        <taxon>Agaricomycotina</taxon>
        <taxon>Agaricomycetes</taxon>
        <taxon>Cantharellales</taxon>
        <taxon>Ceratobasidiaceae</taxon>
        <taxon>Rhizoctonia</taxon>
    </lineage>
</organism>
<dbReference type="GO" id="GO:0004519">
    <property type="term" value="F:endonuclease activity"/>
    <property type="evidence" value="ECO:0007669"/>
    <property type="project" value="UniProtKB-KW"/>
</dbReference>
<evidence type="ECO:0000256" key="24">
    <source>
        <dbReference type="SAM" id="MobiDB-lite"/>
    </source>
</evidence>
<evidence type="ECO:0000256" key="8">
    <source>
        <dbReference type="ARBA" id="ARBA00022723"/>
    </source>
</evidence>
<dbReference type="InterPro" id="IPR013103">
    <property type="entry name" value="RVT_2"/>
</dbReference>
<dbReference type="SUPFAM" id="SSF57756">
    <property type="entry name" value="Retrovirus zinc finger-like domains"/>
    <property type="match status" value="1"/>
</dbReference>
<feature type="compositionally biased region" description="Basic and acidic residues" evidence="24">
    <location>
        <begin position="20"/>
        <end position="29"/>
    </location>
</feature>
<dbReference type="GO" id="GO:0006310">
    <property type="term" value="P:DNA recombination"/>
    <property type="evidence" value="ECO:0007669"/>
    <property type="project" value="UniProtKB-KW"/>
</dbReference>
<evidence type="ECO:0000256" key="15">
    <source>
        <dbReference type="ARBA" id="ARBA00022908"/>
    </source>
</evidence>
<dbReference type="InterPro" id="IPR001878">
    <property type="entry name" value="Znf_CCHC"/>
</dbReference>
<evidence type="ECO:0000256" key="18">
    <source>
        <dbReference type="ARBA" id="ARBA00023113"/>
    </source>
</evidence>
<dbReference type="GO" id="GO:0005524">
    <property type="term" value="F:ATP binding"/>
    <property type="evidence" value="ECO:0007669"/>
    <property type="project" value="UniProtKB-KW"/>
</dbReference>
<evidence type="ECO:0000256" key="7">
    <source>
        <dbReference type="ARBA" id="ARBA00022722"/>
    </source>
</evidence>
<evidence type="ECO:0000256" key="16">
    <source>
        <dbReference type="ARBA" id="ARBA00022918"/>
    </source>
</evidence>
<feature type="domain" description="CCHC-type" evidence="25">
    <location>
        <begin position="384"/>
        <end position="399"/>
    </location>
</feature>
<keyword evidence="12" id="KW-0067">ATP-binding</keyword>
<evidence type="ECO:0000256" key="17">
    <source>
        <dbReference type="ARBA" id="ARBA00022932"/>
    </source>
</evidence>
<dbReference type="Pfam" id="PF07727">
    <property type="entry name" value="RVT_2"/>
    <property type="match status" value="1"/>
</dbReference>
<keyword evidence="3" id="KW-1188">Viral release from host cell</keyword>
<feature type="compositionally biased region" description="Low complexity" evidence="24">
    <location>
        <begin position="1092"/>
        <end position="1109"/>
    </location>
</feature>
<evidence type="ECO:0000256" key="4">
    <source>
        <dbReference type="ARBA" id="ARBA00022664"/>
    </source>
</evidence>
<feature type="compositionally biased region" description="Polar residues" evidence="24">
    <location>
        <begin position="68"/>
        <end position="77"/>
    </location>
</feature>
<keyword evidence="8" id="KW-0479">Metal-binding</keyword>
<dbReference type="GO" id="GO:0006508">
    <property type="term" value="P:proteolysis"/>
    <property type="evidence" value="ECO:0007669"/>
    <property type="project" value="UniProtKB-KW"/>
</dbReference>
<dbReference type="PANTHER" id="PTHR42648:SF11">
    <property type="entry name" value="TRANSPOSON TY4-P GAG-POL POLYPROTEIN"/>
    <property type="match status" value="1"/>
</dbReference>
<name>A0A8H7LH92_9AGAM</name>
<evidence type="ECO:0000256" key="12">
    <source>
        <dbReference type="ARBA" id="ARBA00022840"/>
    </source>
</evidence>
<evidence type="ECO:0000256" key="19">
    <source>
        <dbReference type="ARBA" id="ARBA00023172"/>
    </source>
</evidence>
<evidence type="ECO:0000259" key="26">
    <source>
        <dbReference type="PROSITE" id="PS50994"/>
    </source>
</evidence>
<proteinExistence type="predicted"/>
<keyword evidence="19" id="KW-0233">DNA recombination</keyword>
<dbReference type="InterPro" id="IPR025724">
    <property type="entry name" value="GAG-pre-integrase_dom"/>
</dbReference>
<evidence type="ECO:0000256" key="1">
    <source>
        <dbReference type="ARBA" id="ARBA00002180"/>
    </source>
</evidence>
<evidence type="ECO:0000256" key="2">
    <source>
        <dbReference type="ARBA" id="ARBA00022578"/>
    </source>
</evidence>
<dbReference type="EMBL" id="JACYCC010000174">
    <property type="protein sequence ID" value="KAF8672928.1"/>
    <property type="molecule type" value="Genomic_DNA"/>
</dbReference>
<dbReference type="PROSITE" id="PS50158">
    <property type="entry name" value="ZF_CCHC"/>
    <property type="match status" value="1"/>
</dbReference>
<dbReference type="InterPro" id="IPR001584">
    <property type="entry name" value="Integrase_cat-core"/>
</dbReference>
<feature type="region of interest" description="Disordered" evidence="24">
    <location>
        <begin position="1"/>
        <end position="143"/>
    </location>
</feature>
<sequence>MSDSSEETIHPPTDVEDEDFHPTYKDPEPTAHLSDLVQGSHDESFDSTASDDQLPPSSRFRFPFRAIPSSSLPSFAQPSTASSSTLPTPPVSRVAQQAPPQFVFSQPPAPLPPLPQGSRTPIPPPRPMASSGATTSATTSSSAPSISEKVIVQKISPLKGSDDYAVWSSKINDLLFQLKLSGHINDDYINAHKTDTTWANDDRNALITIRSRVDQSAYIHVMSCTTAKEAWDKLKDMFEVHGMLAKLFQRQKLDNIRMTEGDSLEHHIRKLRTEFETMQRISGDASRWNEEEWITLLIGSLPASWKPVIQTLPVEYEQGTTAAITTKNRKKMVRTVTERLLAKEARLKGETAPKGESGMFNCDQAMRFPKPNGNFISGKKPGQCHNCGKMGHWASECRSSGGEYRNNNFNRGSNSNNRGNSNYRGRHRGRGRYNSNRSRTQQTNAAINNAKDEYGMMAIPTQTQTTPIKQLWIADSGATTHVCNNKTSMFDLQKVNGTVDGVNSAGTYEYIGKVELEVQPTYHRGKQTNTKKLKLSNVAYIPEAPTNLLSVSLVTKNNPGIEISMNELGVKATLNDELVFHGRKISEIGSGGLYQVACTPIKRERVFTAYTLQEWHNILGHINTDMIKKMAKEKLVEGMEIIDDNDKFDCQSCIKGKSGQKPVVKQSLTQYTKIGDLVVSDVAGPVRMRSLQGNYYYVSFTDVATRYTKIYFMQQKNEALGYYKLFEKFLETQHNAVIKMLQVDNGKEFVHKEFREHLESKGTILRTTAPYSPAQNGIAERLNCTLFDHERCMMFEAEAPPSWWQESTAYACFLKNRTPTYINGKLITPYEAFYGKKPNIVTLYKFGAPVQILDQSGSRGKLDPKTKPACFVGIAKNQGNSYQYILDGGRQVLHSRNVYFPKDADTMLKPQESMEEDWISTRDIKHWGDLYDPSEDLTPNPYEVTTERAYIPTKSIVQPSKPTSPKKSRRIQPPNFEIPHSELKVDPEIDIKPTKIEDVEPIAPSPLTSNLTAPLSYPSMSTTQPTCLNPVPIGLDNVVSQKRTTRSTSAKTPFFQLNKDSGKRPEQIGCLVAKLQGMNLEGDQQYRENSINSDNEMSDTDSNSSDSETVLYPKESPETPTEEAFSVTEWHKSTRKLVTSMRKVNINKSLQDRVTDNFGWPYPKHQTHEFVPIYDIWNEKPSFVGRIVPARSRGVIPTLPISYLRRRASPYDRIHSPKTDINSIFDDIRPFIDPVRPEFGAEVFNYASNLTMPLPNITHETFLLGAKGQSAIPTTFEEARSGPDWLLWMPAYNKEIDTFWAKGVWSFSHRPDDDSLVVDSRLQPGKNYNFTNSPTPSLDIIRTTMATAVKENLEIHQIDVQSAFLNVPLDEEIYMEMPPGYEHPDHPRDKFQLCSIGYVPHPTEPCVFRREEYFDVCEGEYNPQIQAYTYLGIYVDDLMVCATNEILDTVKSEIMAIFPSRDLGKIRHFMGMKVDYNCNTQTLKISMPNYLKQLAIRFGLDKAAPKRDPISATHGLKRGPRVTDPAALSFYATAMGALLWPALTVCPEIAFTVSLLSSANHFFTKSHLNSIKHLIVFLANSADDGITYDGRCKFIEYTFADANWGSDYNGKRKSQSGYVVMLAGGAIAWASKRQHSVALSTKEAEFYAVAEAIVATLTTQQNLRGLGYKINTPTIIFNNNQALIAAFSDPLADPQPKHIDIKFNFARDVANNGNVIINYIRSNDNWADILTKALPYPLFSTFRAQILNLHLNSDFNSDNSLSGYGIQMPSAKKRIEDHYAFSDRRQDFQVWQERKHTTYMNNWMD</sequence>
<dbReference type="InterPro" id="IPR012337">
    <property type="entry name" value="RNaseH-like_sf"/>
</dbReference>
<evidence type="ECO:0000256" key="6">
    <source>
        <dbReference type="ARBA" id="ARBA00022695"/>
    </source>
</evidence>
<dbReference type="GO" id="GO:0003723">
    <property type="term" value="F:RNA binding"/>
    <property type="evidence" value="ECO:0007669"/>
    <property type="project" value="UniProtKB-KW"/>
</dbReference>
<keyword evidence="18" id="KW-0917">Virion maturation</keyword>
<dbReference type="InterPro" id="IPR039537">
    <property type="entry name" value="Retrotran_Ty1/copia-like"/>
</dbReference>
<evidence type="ECO:0000259" key="25">
    <source>
        <dbReference type="PROSITE" id="PS50158"/>
    </source>
</evidence>
<comment type="catalytic activity">
    <reaction evidence="21">
        <text>DNA(n) + a 2'-deoxyribonucleoside 5'-triphosphate = DNA(n+1) + diphosphate</text>
        <dbReference type="Rhea" id="RHEA:22508"/>
        <dbReference type="Rhea" id="RHEA-COMP:17339"/>
        <dbReference type="Rhea" id="RHEA-COMP:17340"/>
        <dbReference type="ChEBI" id="CHEBI:33019"/>
        <dbReference type="ChEBI" id="CHEBI:61560"/>
        <dbReference type="ChEBI" id="CHEBI:173112"/>
        <dbReference type="EC" id="2.7.7.49"/>
    </reaction>
</comment>
<dbReference type="CDD" id="cd09272">
    <property type="entry name" value="RNase_HI_RT_Ty1"/>
    <property type="match status" value="1"/>
</dbReference>
<dbReference type="Gene3D" id="3.30.420.10">
    <property type="entry name" value="Ribonuclease H-like superfamily/Ribonuclease H"/>
    <property type="match status" value="1"/>
</dbReference>
<dbReference type="Pfam" id="PF00098">
    <property type="entry name" value="zf-CCHC"/>
    <property type="match status" value="1"/>
</dbReference>
<dbReference type="Proteomes" id="UP000650582">
    <property type="component" value="Unassembled WGS sequence"/>
</dbReference>
<evidence type="ECO:0000256" key="9">
    <source>
        <dbReference type="ARBA" id="ARBA00022741"/>
    </source>
</evidence>
<evidence type="ECO:0000256" key="5">
    <source>
        <dbReference type="ARBA" id="ARBA00022670"/>
    </source>
</evidence>
<comment type="caution">
    <text evidence="27">The sequence shown here is derived from an EMBL/GenBank/DDBJ whole genome shotgun (WGS) entry which is preliminary data.</text>
</comment>
<keyword evidence="13" id="KW-0460">Magnesium</keyword>
<evidence type="ECO:0000256" key="22">
    <source>
        <dbReference type="ARBA" id="ARBA00049244"/>
    </source>
</evidence>
<feature type="domain" description="Integrase catalytic" evidence="26">
    <location>
        <begin position="658"/>
        <end position="837"/>
    </location>
</feature>
<gene>
    <name evidence="27" type="ORF">RHS04_07730</name>
</gene>
<reference evidence="27" key="1">
    <citation type="submission" date="2020-09" db="EMBL/GenBank/DDBJ databases">
        <title>Comparative genome analyses of four rice-infecting Rhizoctonia solani isolates reveal extensive enrichment of homogalacturonan modification genes.</title>
        <authorList>
            <person name="Lee D.-Y."/>
            <person name="Jeon J."/>
            <person name="Kim K.-T."/>
            <person name="Cheong K."/>
            <person name="Song H."/>
            <person name="Choi G."/>
            <person name="Ko J."/>
            <person name="Opiyo S.O."/>
            <person name="Zuo S."/>
            <person name="Madhav S."/>
            <person name="Lee Y.-H."/>
            <person name="Wang G.-L."/>
        </authorList>
    </citation>
    <scope>NUCLEOTIDE SEQUENCE</scope>
    <source>
        <strain evidence="27">AG1-IA YN-7</strain>
    </source>
</reference>
<keyword evidence="17" id="KW-0808">Transferase</keyword>
<evidence type="ECO:0000256" key="13">
    <source>
        <dbReference type="ARBA" id="ARBA00022842"/>
    </source>
</evidence>
<protein>
    <submittedName>
        <fullName evidence="27">Encoded by</fullName>
    </submittedName>
</protein>
<dbReference type="GO" id="GO:0032196">
    <property type="term" value="P:transposition"/>
    <property type="evidence" value="ECO:0007669"/>
    <property type="project" value="UniProtKB-KW"/>
</dbReference>
<feature type="compositionally biased region" description="Low complexity" evidence="24">
    <location>
        <begin position="129"/>
        <end position="143"/>
    </location>
</feature>
<keyword evidence="16" id="KW-0695">RNA-directed DNA polymerase</keyword>
<dbReference type="Gene3D" id="4.10.60.10">
    <property type="entry name" value="Zinc finger, CCHC-type"/>
    <property type="match status" value="1"/>
</dbReference>
<keyword evidence="11" id="KW-0378">Hydrolase</keyword>
<comment type="catalytic activity">
    <reaction evidence="22">
        <text>DNA(n) + a 2'-deoxyribonucleoside 5'-triphosphate = DNA(n+1) + diphosphate</text>
        <dbReference type="Rhea" id="RHEA:22508"/>
        <dbReference type="Rhea" id="RHEA-COMP:17339"/>
        <dbReference type="Rhea" id="RHEA-COMP:17340"/>
        <dbReference type="ChEBI" id="CHEBI:33019"/>
        <dbReference type="ChEBI" id="CHEBI:61560"/>
        <dbReference type="ChEBI" id="CHEBI:173112"/>
        <dbReference type="EC" id="2.7.7.7"/>
    </reaction>
</comment>
<keyword evidence="20" id="KW-0511">Multifunctional enzyme</keyword>
<dbReference type="GO" id="GO:0003887">
    <property type="term" value="F:DNA-directed DNA polymerase activity"/>
    <property type="evidence" value="ECO:0007669"/>
    <property type="project" value="UniProtKB-KW"/>
</dbReference>
<dbReference type="GO" id="GO:0008270">
    <property type="term" value="F:zinc ion binding"/>
    <property type="evidence" value="ECO:0007669"/>
    <property type="project" value="UniProtKB-KW"/>
</dbReference>
<evidence type="ECO:0000313" key="27">
    <source>
        <dbReference type="EMBL" id="KAF8672928.1"/>
    </source>
</evidence>
<dbReference type="GO" id="GO:0005634">
    <property type="term" value="C:nucleus"/>
    <property type="evidence" value="ECO:0007669"/>
    <property type="project" value="UniProtKB-ARBA"/>
</dbReference>
<dbReference type="GO" id="GO:0015074">
    <property type="term" value="P:DNA integration"/>
    <property type="evidence" value="ECO:0007669"/>
    <property type="project" value="UniProtKB-KW"/>
</dbReference>
<evidence type="ECO:0000256" key="3">
    <source>
        <dbReference type="ARBA" id="ARBA00022612"/>
    </source>
</evidence>
<keyword evidence="23" id="KW-0863">Zinc-finger</keyword>
<dbReference type="Pfam" id="PF00665">
    <property type="entry name" value="rve"/>
    <property type="match status" value="1"/>
</dbReference>
<dbReference type="GO" id="GO:0003964">
    <property type="term" value="F:RNA-directed DNA polymerase activity"/>
    <property type="evidence" value="ECO:0007669"/>
    <property type="project" value="UniProtKB-KW"/>
</dbReference>
<keyword evidence="2" id="KW-0815">Transposition</keyword>
<dbReference type="Pfam" id="PF14223">
    <property type="entry name" value="Retrotran_gag_2"/>
    <property type="match status" value="1"/>
</dbReference>